<dbReference type="RefSeq" id="WP_209491458.1">
    <property type="nucleotide sequence ID" value="NZ_JAGGLC010000003.1"/>
</dbReference>
<keyword evidence="3" id="KW-1185">Reference proteome</keyword>
<dbReference type="Gene3D" id="1.10.3480.10">
    <property type="entry name" value="TorD-like"/>
    <property type="match status" value="1"/>
</dbReference>
<organism evidence="2 3">
    <name type="scientific">Halolamina salifodinae</name>
    <dbReference type="NCBI Taxonomy" id="1202767"/>
    <lineage>
        <taxon>Archaea</taxon>
        <taxon>Methanobacteriati</taxon>
        <taxon>Methanobacteriota</taxon>
        <taxon>Stenosarchaea group</taxon>
        <taxon>Halobacteria</taxon>
        <taxon>Halobacteriales</taxon>
        <taxon>Haloferacaceae</taxon>
    </lineage>
</organism>
<dbReference type="Pfam" id="PF02613">
    <property type="entry name" value="Nitrate_red_del"/>
    <property type="match status" value="1"/>
</dbReference>
<accession>A0A8T4GYG7</accession>
<name>A0A8T4GYG7_9EURY</name>
<dbReference type="Proteomes" id="UP000823736">
    <property type="component" value="Unassembled WGS sequence"/>
</dbReference>
<evidence type="ECO:0000313" key="3">
    <source>
        <dbReference type="Proteomes" id="UP000823736"/>
    </source>
</evidence>
<evidence type="ECO:0000313" key="2">
    <source>
        <dbReference type="EMBL" id="MBP1987183.1"/>
    </source>
</evidence>
<evidence type="ECO:0000256" key="1">
    <source>
        <dbReference type="ARBA" id="ARBA00023186"/>
    </source>
</evidence>
<sequence>MDDNAVYDARIELVDFVIEVFHDTPDEAFIERLLNGEIETPGDEVNDYLDAGFAALERFVEENEGRDPEAVANDLAIEYTRIMVGPRPDVLPHETFYREDTDFIGEGLADVEASYGAAGWNPPEEYGEENDHIAVEFAFLRNLIQRQRAGADETVGFERVFLDEHLLTWLEAFTDHIAEETDEELFIAGAQIAAGTAAFEDEIVAQLL</sequence>
<dbReference type="AlphaFoldDB" id="A0A8T4GYG7"/>
<dbReference type="InterPro" id="IPR050289">
    <property type="entry name" value="TorD/DmsD_chaperones"/>
</dbReference>
<proteinExistence type="predicted"/>
<keyword evidence="1" id="KW-0143">Chaperone</keyword>
<reference evidence="2" key="1">
    <citation type="submission" date="2021-03" db="EMBL/GenBank/DDBJ databases">
        <title>Genomic Encyclopedia of Type Strains, Phase IV (KMG-IV): sequencing the most valuable type-strain genomes for metagenomic binning, comparative biology and taxonomic classification.</title>
        <authorList>
            <person name="Goeker M."/>
        </authorList>
    </citation>
    <scope>NUCLEOTIDE SEQUENCE</scope>
    <source>
        <strain evidence="2">DSM 26232</strain>
    </source>
</reference>
<comment type="caution">
    <text evidence="2">The sequence shown here is derived from an EMBL/GenBank/DDBJ whole genome shotgun (WGS) entry which is preliminary data.</text>
</comment>
<dbReference type="InterPro" id="IPR020945">
    <property type="entry name" value="DMSO/NO3_reduct_chaperone"/>
</dbReference>
<dbReference type="OrthoDB" id="320758at2157"/>
<dbReference type="SUPFAM" id="SSF89155">
    <property type="entry name" value="TorD-like"/>
    <property type="match status" value="1"/>
</dbReference>
<gene>
    <name evidence="2" type="ORF">J2753_001681</name>
</gene>
<dbReference type="InterPro" id="IPR036411">
    <property type="entry name" value="TorD-like_sf"/>
</dbReference>
<dbReference type="PANTHER" id="PTHR34227:SF1">
    <property type="entry name" value="DIMETHYL SULFOXIDE REDUCTASE CHAPERONE-RELATED"/>
    <property type="match status" value="1"/>
</dbReference>
<dbReference type="EMBL" id="JAGGLC010000003">
    <property type="protein sequence ID" value="MBP1987183.1"/>
    <property type="molecule type" value="Genomic_DNA"/>
</dbReference>
<dbReference type="PANTHER" id="PTHR34227">
    <property type="entry name" value="CHAPERONE PROTEIN YCDY"/>
    <property type="match status" value="1"/>
</dbReference>
<protein>
    <submittedName>
        <fullName evidence="2">TorA maturation chaperone TorD</fullName>
    </submittedName>
</protein>